<dbReference type="GO" id="GO:0045815">
    <property type="term" value="P:transcription initiation-coupled chromatin remodeling"/>
    <property type="evidence" value="ECO:0007669"/>
    <property type="project" value="TreeGrafter"/>
</dbReference>
<dbReference type="EMBL" id="KN818291">
    <property type="protein sequence ID" value="KIL60941.1"/>
    <property type="molecule type" value="Genomic_DNA"/>
</dbReference>
<dbReference type="Gene3D" id="1.10.8.60">
    <property type="match status" value="1"/>
</dbReference>
<gene>
    <name evidence="4" type="ORF">M378DRAFT_13854</name>
</gene>
<evidence type="ECO:0000256" key="1">
    <source>
        <dbReference type="ARBA" id="ARBA00006914"/>
    </source>
</evidence>
<accession>A0A0C2WVW7</accession>
<organism evidence="4 5">
    <name type="scientific">Amanita muscaria (strain Koide BX008)</name>
    <dbReference type="NCBI Taxonomy" id="946122"/>
    <lineage>
        <taxon>Eukaryota</taxon>
        <taxon>Fungi</taxon>
        <taxon>Dikarya</taxon>
        <taxon>Basidiomycota</taxon>
        <taxon>Agaricomycotina</taxon>
        <taxon>Agaricomycetes</taxon>
        <taxon>Agaricomycetidae</taxon>
        <taxon>Agaricales</taxon>
        <taxon>Pluteineae</taxon>
        <taxon>Amanitaceae</taxon>
        <taxon>Amanita</taxon>
    </lineage>
</organism>
<dbReference type="GO" id="GO:0006334">
    <property type="term" value="P:nucleosome assembly"/>
    <property type="evidence" value="ECO:0007669"/>
    <property type="project" value="TreeGrafter"/>
</dbReference>
<keyword evidence="2" id="KW-0547">Nucleotide-binding</keyword>
<dbReference type="Proteomes" id="UP000054549">
    <property type="component" value="Unassembled WGS sequence"/>
</dbReference>
<dbReference type="InterPro" id="IPR027417">
    <property type="entry name" value="P-loop_NTPase"/>
</dbReference>
<keyword evidence="5" id="KW-1185">Reference proteome</keyword>
<dbReference type="Gene3D" id="3.40.50.300">
    <property type="entry name" value="P-loop containing nucleotide triphosphate hydrolases"/>
    <property type="match status" value="1"/>
</dbReference>
<evidence type="ECO:0000313" key="4">
    <source>
        <dbReference type="EMBL" id="KIL60941.1"/>
    </source>
</evidence>
<sequence length="318" mass="33742">MTLEIQQTLRINLVGIGFATVGIDDFAVAATYARTKTAVVSDFHHSQSEPPAVKPDPTYSTPLLERLSHLARIMGTGPRAPYAELTGQVIGNIADWPDAIRLALGLRLATNHPDAFDPAPRRPGRVDKEFCFGLSTVQAREKILGIMTRGLGGLRRRSKRGLELDGDDAMVALIGRVVGSSALRTEAALNAVLRLFMDCAIYDLGQVEDINGAVSELRWVSFSLSSFDAGEQVDLIRFTGSVGVDGNLQPLVVSNLDDNIINVVDEAGVAETTAFNGGQVLDHGRRPATATAATTTSVTASRAAGAAKAVRYGSGEDA</sequence>
<dbReference type="SUPFAM" id="SSF52540">
    <property type="entry name" value="P-loop containing nucleoside triphosphate hydrolases"/>
    <property type="match status" value="1"/>
</dbReference>
<dbReference type="PANTHER" id="PTHR23069">
    <property type="entry name" value="AAA DOMAIN-CONTAINING"/>
    <property type="match status" value="1"/>
</dbReference>
<dbReference type="GO" id="GO:0003682">
    <property type="term" value="F:chromatin binding"/>
    <property type="evidence" value="ECO:0007669"/>
    <property type="project" value="TreeGrafter"/>
</dbReference>
<dbReference type="GO" id="GO:0016887">
    <property type="term" value="F:ATP hydrolysis activity"/>
    <property type="evidence" value="ECO:0007669"/>
    <property type="project" value="TreeGrafter"/>
</dbReference>
<comment type="similarity">
    <text evidence="1">Belongs to the AAA ATPase family.</text>
</comment>
<dbReference type="PANTHER" id="PTHR23069:SF0">
    <property type="entry name" value="TAT-BINDING HOMOLOG 7"/>
    <property type="match status" value="1"/>
</dbReference>
<dbReference type="GO" id="GO:0005634">
    <property type="term" value="C:nucleus"/>
    <property type="evidence" value="ECO:0007669"/>
    <property type="project" value="TreeGrafter"/>
</dbReference>
<reference evidence="4 5" key="1">
    <citation type="submission" date="2014-04" db="EMBL/GenBank/DDBJ databases">
        <title>Evolutionary Origins and Diversification of the Mycorrhizal Mutualists.</title>
        <authorList>
            <consortium name="DOE Joint Genome Institute"/>
            <consortium name="Mycorrhizal Genomics Consortium"/>
            <person name="Kohler A."/>
            <person name="Kuo A."/>
            <person name="Nagy L.G."/>
            <person name="Floudas D."/>
            <person name="Copeland A."/>
            <person name="Barry K.W."/>
            <person name="Cichocki N."/>
            <person name="Veneault-Fourrey C."/>
            <person name="LaButti K."/>
            <person name="Lindquist E.A."/>
            <person name="Lipzen A."/>
            <person name="Lundell T."/>
            <person name="Morin E."/>
            <person name="Murat C."/>
            <person name="Riley R."/>
            <person name="Ohm R."/>
            <person name="Sun H."/>
            <person name="Tunlid A."/>
            <person name="Henrissat B."/>
            <person name="Grigoriev I.V."/>
            <person name="Hibbett D.S."/>
            <person name="Martin F."/>
        </authorList>
    </citation>
    <scope>NUCLEOTIDE SEQUENCE [LARGE SCALE GENOMIC DNA]</scope>
    <source>
        <strain evidence="4 5">Koide BX008</strain>
    </source>
</reference>
<dbReference type="GO" id="GO:0042393">
    <property type="term" value="F:histone binding"/>
    <property type="evidence" value="ECO:0007669"/>
    <property type="project" value="TreeGrafter"/>
</dbReference>
<evidence type="ECO:0000313" key="5">
    <source>
        <dbReference type="Proteomes" id="UP000054549"/>
    </source>
</evidence>
<proteinExistence type="inferred from homology"/>
<evidence type="ECO:0000256" key="2">
    <source>
        <dbReference type="ARBA" id="ARBA00022741"/>
    </source>
</evidence>
<evidence type="ECO:0000256" key="3">
    <source>
        <dbReference type="ARBA" id="ARBA00022840"/>
    </source>
</evidence>
<dbReference type="InterPro" id="IPR045199">
    <property type="entry name" value="ATAD2-like"/>
</dbReference>
<dbReference type="InParanoid" id="A0A0C2WVW7"/>
<dbReference type="AlphaFoldDB" id="A0A0C2WVW7"/>
<name>A0A0C2WVW7_AMAMK</name>
<protein>
    <submittedName>
        <fullName evidence="4">Uncharacterized protein</fullName>
    </submittedName>
</protein>
<dbReference type="HOGENOM" id="CLU_874265_0_0_1"/>
<dbReference type="GO" id="GO:0005524">
    <property type="term" value="F:ATP binding"/>
    <property type="evidence" value="ECO:0007669"/>
    <property type="project" value="UniProtKB-KW"/>
</dbReference>
<dbReference type="STRING" id="946122.A0A0C2WVW7"/>
<dbReference type="GO" id="GO:0006337">
    <property type="term" value="P:nucleosome disassembly"/>
    <property type="evidence" value="ECO:0007669"/>
    <property type="project" value="TreeGrafter"/>
</dbReference>
<keyword evidence="3" id="KW-0067">ATP-binding</keyword>